<name>A0A6G0W837_9STRA</name>
<comment type="caution">
    <text evidence="2">The sequence shown here is derived from an EMBL/GenBank/DDBJ whole genome shotgun (WGS) entry which is preliminary data.</text>
</comment>
<evidence type="ECO:0008006" key="4">
    <source>
        <dbReference type="Google" id="ProtNLM"/>
    </source>
</evidence>
<protein>
    <recommendedName>
        <fullName evidence="4">C2H2-type domain-containing protein</fullName>
    </recommendedName>
</protein>
<dbReference type="Proteomes" id="UP000481153">
    <property type="component" value="Unassembled WGS sequence"/>
</dbReference>
<dbReference type="EMBL" id="VJMJ01000337">
    <property type="protein sequence ID" value="KAF0722350.1"/>
    <property type="molecule type" value="Genomic_DNA"/>
</dbReference>
<accession>A0A6G0W837</accession>
<feature type="chain" id="PRO_5026257964" description="C2H2-type domain-containing protein" evidence="1">
    <location>
        <begin position="21"/>
        <end position="152"/>
    </location>
</feature>
<keyword evidence="1" id="KW-0732">Signal</keyword>
<reference evidence="2 3" key="1">
    <citation type="submission" date="2019-07" db="EMBL/GenBank/DDBJ databases">
        <title>Genomics analysis of Aphanomyces spp. identifies a new class of oomycete effector associated with host adaptation.</title>
        <authorList>
            <person name="Gaulin E."/>
        </authorList>
    </citation>
    <scope>NUCLEOTIDE SEQUENCE [LARGE SCALE GENOMIC DNA]</scope>
    <source>
        <strain evidence="2 3">ATCC 201684</strain>
    </source>
</reference>
<organism evidence="2 3">
    <name type="scientific">Aphanomyces euteiches</name>
    <dbReference type="NCBI Taxonomy" id="100861"/>
    <lineage>
        <taxon>Eukaryota</taxon>
        <taxon>Sar</taxon>
        <taxon>Stramenopiles</taxon>
        <taxon>Oomycota</taxon>
        <taxon>Saprolegniomycetes</taxon>
        <taxon>Saprolegniales</taxon>
        <taxon>Verrucalvaceae</taxon>
        <taxon>Aphanomyces</taxon>
    </lineage>
</organism>
<sequence>MTLPSLLKLDLAFLLHPTTCYFKGCENAVVDGSLKCSFHRHRTQCAIQDCHNQVYARNLCVRHGGKKPCLHEGCTGNARRGDFCTRHGATSYKKVCSEPGCSRVAHARQKCVRHGGGRKCNAQGCETHARTRLGGFCHRHSMQQLHSVDMKA</sequence>
<dbReference type="PANTHER" id="PTHR31827:SF1">
    <property type="entry name" value="EMB|CAB89363.1"/>
    <property type="match status" value="1"/>
</dbReference>
<proteinExistence type="predicted"/>
<gene>
    <name evidence="2" type="ORF">Ae201684_018478</name>
</gene>
<dbReference type="VEuPathDB" id="FungiDB:AeMF1_013051"/>
<evidence type="ECO:0000313" key="2">
    <source>
        <dbReference type="EMBL" id="KAF0722350.1"/>
    </source>
</evidence>
<evidence type="ECO:0000313" key="3">
    <source>
        <dbReference type="Proteomes" id="UP000481153"/>
    </source>
</evidence>
<feature type="signal peptide" evidence="1">
    <location>
        <begin position="1"/>
        <end position="20"/>
    </location>
</feature>
<dbReference type="AlphaFoldDB" id="A0A6G0W837"/>
<dbReference type="PANTHER" id="PTHR31827">
    <property type="entry name" value="EMB|CAB89363.1"/>
    <property type="match status" value="1"/>
</dbReference>
<keyword evidence="3" id="KW-1185">Reference proteome</keyword>
<evidence type="ECO:0000256" key="1">
    <source>
        <dbReference type="SAM" id="SignalP"/>
    </source>
</evidence>